<reference evidence="5 7" key="2">
    <citation type="submission" date="2013-03" db="EMBL/GenBank/DDBJ databases">
        <title>The Genome Sequence of Enterococcus malodoratus ATCC_43197 (PacBio/Illumina hybrid assembly).</title>
        <authorList>
            <consortium name="The Broad Institute Genomics Platform"/>
            <consortium name="The Broad Institute Genome Sequencing Center for Infectious Disease"/>
            <person name="Earl A."/>
            <person name="Russ C."/>
            <person name="Gilmore M."/>
            <person name="Surin D."/>
            <person name="Walker B."/>
            <person name="Young S."/>
            <person name="Zeng Q."/>
            <person name="Gargeya S."/>
            <person name="Fitzgerald M."/>
            <person name="Haas B."/>
            <person name="Abouelleil A."/>
            <person name="Allen A.W."/>
            <person name="Alvarado L."/>
            <person name="Arachchi H.M."/>
            <person name="Berlin A.M."/>
            <person name="Chapman S.B."/>
            <person name="Gainer-Dewar J."/>
            <person name="Goldberg J."/>
            <person name="Griggs A."/>
            <person name="Gujja S."/>
            <person name="Hansen M."/>
            <person name="Howarth C."/>
            <person name="Imamovic A."/>
            <person name="Ireland A."/>
            <person name="Larimer J."/>
            <person name="McCowan C."/>
            <person name="Murphy C."/>
            <person name="Pearson M."/>
            <person name="Poon T.W."/>
            <person name="Priest M."/>
            <person name="Roberts A."/>
            <person name="Saif S."/>
            <person name="Shea T."/>
            <person name="Sisk P."/>
            <person name="Sykes S."/>
            <person name="Wortman J."/>
            <person name="Nusbaum C."/>
            <person name="Birren B."/>
        </authorList>
    </citation>
    <scope>NUCLEOTIDE SEQUENCE [LARGE SCALE GENOMIC DNA]</scope>
    <source>
        <strain evidence="5 7">ATCC 43197</strain>
    </source>
</reference>
<dbReference type="PATRIC" id="fig|1158601.3.peg.1564"/>
<dbReference type="Gene3D" id="3.90.550.10">
    <property type="entry name" value="Spore Coat Polysaccharide Biosynthesis Protein SpsA, Chain A"/>
    <property type="match status" value="1"/>
</dbReference>
<name>R2REE0_9ENTE</name>
<keyword evidence="1" id="KW-0328">Glycosyltransferase</keyword>
<dbReference type="PANTHER" id="PTHR22916:SF51">
    <property type="entry name" value="GLYCOSYLTRANSFERASE EPSH-RELATED"/>
    <property type="match status" value="1"/>
</dbReference>
<dbReference type="InterPro" id="IPR029044">
    <property type="entry name" value="Nucleotide-diphossugar_trans"/>
</dbReference>
<comment type="caution">
    <text evidence="4">The sequence shown here is derived from an EMBL/GenBank/DDBJ whole genome shotgun (WGS) entry which is preliminary data.</text>
</comment>
<dbReference type="EMBL" id="ASWA01000004">
    <property type="protein sequence ID" value="EOT64624.1"/>
    <property type="molecule type" value="Genomic_DNA"/>
</dbReference>
<sequence>MKENSENSFKLSIVVPVYNVEDTIERAVQSLFDNDFGNIEVLLIDDGSTDSSGQICEELTKTSEKIYCFHKENGGLSSARNYGLERVSGDLVAFLDSDDYYLPGCIDKVMNDFQINTPDIVCFGLKKGKTEANSIEFIGDRQISCSNAEAIELLFNSKAVDFYAWNKIFKKKLFDNVEFPEGKLYEDMMPVYQTFRAARTIDILDFAGIFYFQNSNSIVYQDFNPKQYDNITQRKVLLDEVTKDFPEFINLANARLIDGYLSTGFKIGLSKKDNPERNHFYNTSKMEIRSLLKKIKGSREVSYTKRLALYLYLVNPNLYSILYKQILKK</sequence>
<dbReference type="InterPro" id="IPR001173">
    <property type="entry name" value="Glyco_trans_2-like"/>
</dbReference>
<dbReference type="SUPFAM" id="SSF53448">
    <property type="entry name" value="Nucleotide-diphospho-sugar transferases"/>
    <property type="match status" value="1"/>
</dbReference>
<dbReference type="RefSeq" id="WP_010740442.1">
    <property type="nucleotide sequence ID" value="NZ_KB946250.1"/>
</dbReference>
<keyword evidence="7" id="KW-1185">Reference proteome</keyword>
<evidence type="ECO:0000313" key="6">
    <source>
        <dbReference type="Proteomes" id="UP000013783"/>
    </source>
</evidence>
<evidence type="ECO:0000313" key="5">
    <source>
        <dbReference type="EMBL" id="EOT64624.1"/>
    </source>
</evidence>
<evidence type="ECO:0000256" key="2">
    <source>
        <dbReference type="ARBA" id="ARBA00022679"/>
    </source>
</evidence>
<dbReference type="CDD" id="cd00761">
    <property type="entry name" value="Glyco_tranf_GTA_type"/>
    <property type="match status" value="1"/>
</dbReference>
<organism evidence="4 6">
    <name type="scientific">Enterococcus malodoratus ATCC 43197</name>
    <dbReference type="NCBI Taxonomy" id="1158601"/>
    <lineage>
        <taxon>Bacteria</taxon>
        <taxon>Bacillati</taxon>
        <taxon>Bacillota</taxon>
        <taxon>Bacilli</taxon>
        <taxon>Lactobacillales</taxon>
        <taxon>Enterococcaceae</taxon>
        <taxon>Enterococcus</taxon>
    </lineage>
</organism>
<dbReference type="PANTHER" id="PTHR22916">
    <property type="entry name" value="GLYCOSYLTRANSFERASE"/>
    <property type="match status" value="1"/>
</dbReference>
<dbReference type="Proteomes" id="UP000013783">
    <property type="component" value="Unassembled WGS sequence"/>
</dbReference>
<dbReference type="GO" id="GO:0016757">
    <property type="term" value="F:glycosyltransferase activity"/>
    <property type="evidence" value="ECO:0007669"/>
    <property type="project" value="UniProtKB-KW"/>
</dbReference>
<evidence type="ECO:0000256" key="1">
    <source>
        <dbReference type="ARBA" id="ARBA00022676"/>
    </source>
</evidence>
<reference evidence="4 6" key="1">
    <citation type="submission" date="2013-02" db="EMBL/GenBank/DDBJ databases">
        <title>The Genome Sequence of Enterococcus malodoratus ATCC_43197.</title>
        <authorList>
            <consortium name="The Broad Institute Genome Sequencing Platform"/>
            <consortium name="The Broad Institute Genome Sequencing Center for Infectious Disease"/>
            <person name="Earl A.M."/>
            <person name="Gilmore M.S."/>
            <person name="Lebreton F."/>
            <person name="Walker B."/>
            <person name="Young S.K."/>
            <person name="Zeng Q."/>
            <person name="Gargeya S."/>
            <person name="Fitzgerald M."/>
            <person name="Haas B."/>
            <person name="Abouelleil A."/>
            <person name="Alvarado L."/>
            <person name="Arachchi H.M."/>
            <person name="Berlin A.M."/>
            <person name="Chapman S.B."/>
            <person name="Dewar J."/>
            <person name="Goldberg J."/>
            <person name="Griggs A."/>
            <person name="Gujja S."/>
            <person name="Hansen M."/>
            <person name="Howarth C."/>
            <person name="Imamovic A."/>
            <person name="Larimer J."/>
            <person name="McCowan C."/>
            <person name="Murphy C."/>
            <person name="Neiman D."/>
            <person name="Pearson M."/>
            <person name="Priest M."/>
            <person name="Roberts A."/>
            <person name="Saif S."/>
            <person name="Shea T."/>
            <person name="Sisk P."/>
            <person name="Sykes S."/>
            <person name="Wortman J."/>
            <person name="Nusbaum C."/>
            <person name="Birren B."/>
        </authorList>
    </citation>
    <scope>NUCLEOTIDE SEQUENCE [LARGE SCALE GENOMIC DNA]</scope>
    <source>
        <strain evidence="4 6">ATCC 43197</strain>
    </source>
</reference>
<evidence type="ECO:0000259" key="3">
    <source>
        <dbReference type="Pfam" id="PF00535"/>
    </source>
</evidence>
<dbReference type="Pfam" id="PF00535">
    <property type="entry name" value="Glycos_transf_2"/>
    <property type="match status" value="1"/>
</dbReference>
<dbReference type="AlphaFoldDB" id="R2REE0"/>
<evidence type="ECO:0000313" key="7">
    <source>
        <dbReference type="Proteomes" id="UP000014148"/>
    </source>
</evidence>
<dbReference type="STRING" id="71451.RV07_GL002446"/>
<dbReference type="EMBL" id="AJAK01000011">
    <property type="protein sequence ID" value="EOH78951.1"/>
    <property type="molecule type" value="Genomic_DNA"/>
</dbReference>
<evidence type="ECO:0000313" key="4">
    <source>
        <dbReference type="EMBL" id="EOH78951.1"/>
    </source>
</evidence>
<dbReference type="Proteomes" id="UP000014148">
    <property type="component" value="Unassembled WGS sequence"/>
</dbReference>
<gene>
    <name evidence="5" type="ORF">I585_03825</name>
    <name evidence="4" type="ORF">UAI_01596</name>
</gene>
<accession>R2REE0</accession>
<dbReference type="eggNOG" id="COG1215">
    <property type="taxonomic scope" value="Bacteria"/>
</dbReference>
<keyword evidence="2" id="KW-0808">Transferase</keyword>
<dbReference type="OrthoDB" id="396512at2"/>
<protein>
    <recommendedName>
        <fullName evidence="3">Glycosyltransferase 2-like domain-containing protein</fullName>
    </recommendedName>
</protein>
<proteinExistence type="predicted"/>
<feature type="domain" description="Glycosyltransferase 2-like" evidence="3">
    <location>
        <begin position="12"/>
        <end position="174"/>
    </location>
</feature>